<comment type="caution">
    <text evidence="3">The sequence shown here is derived from an EMBL/GenBank/DDBJ whole genome shotgun (WGS) entry which is preliminary data.</text>
</comment>
<feature type="signal peptide" evidence="1">
    <location>
        <begin position="1"/>
        <end position="21"/>
    </location>
</feature>
<evidence type="ECO:0000313" key="3">
    <source>
        <dbReference type="EMBL" id="KAJ1518992.1"/>
    </source>
</evidence>
<accession>A0AAV7X3I3</accession>
<gene>
    <name evidence="3" type="ORF">ONE63_011373</name>
</gene>
<evidence type="ECO:0000313" key="4">
    <source>
        <dbReference type="Proteomes" id="UP001075354"/>
    </source>
</evidence>
<dbReference type="AlphaFoldDB" id="A0AAV7X3I3"/>
<protein>
    <recommendedName>
        <fullName evidence="2">SCP domain-containing protein</fullName>
    </recommendedName>
</protein>
<dbReference type="InterPro" id="IPR002413">
    <property type="entry name" value="V5_allergen-like"/>
</dbReference>
<dbReference type="InterPro" id="IPR014044">
    <property type="entry name" value="CAP_dom"/>
</dbReference>
<dbReference type="PRINTS" id="PR00837">
    <property type="entry name" value="V5TPXLIKE"/>
</dbReference>
<dbReference type="EMBL" id="JAPTSV010000795">
    <property type="protein sequence ID" value="KAJ1518992.1"/>
    <property type="molecule type" value="Genomic_DNA"/>
</dbReference>
<keyword evidence="4" id="KW-1185">Reference proteome</keyword>
<organism evidence="3 4">
    <name type="scientific">Megalurothrips usitatus</name>
    <name type="common">bean blossom thrips</name>
    <dbReference type="NCBI Taxonomy" id="439358"/>
    <lineage>
        <taxon>Eukaryota</taxon>
        <taxon>Metazoa</taxon>
        <taxon>Ecdysozoa</taxon>
        <taxon>Arthropoda</taxon>
        <taxon>Hexapoda</taxon>
        <taxon>Insecta</taxon>
        <taxon>Pterygota</taxon>
        <taxon>Neoptera</taxon>
        <taxon>Paraneoptera</taxon>
        <taxon>Thysanoptera</taxon>
        <taxon>Terebrantia</taxon>
        <taxon>Thripoidea</taxon>
        <taxon>Thripidae</taxon>
        <taxon>Megalurothrips</taxon>
    </lineage>
</organism>
<feature type="domain" description="SCP" evidence="2">
    <location>
        <begin position="57"/>
        <end position="224"/>
    </location>
</feature>
<feature type="chain" id="PRO_5043361560" description="SCP domain-containing protein" evidence="1">
    <location>
        <begin position="22"/>
        <end position="257"/>
    </location>
</feature>
<dbReference type="PRINTS" id="PR00838">
    <property type="entry name" value="V5ALLERGEN"/>
</dbReference>
<name>A0AAV7X3I3_9NEOP</name>
<evidence type="ECO:0000259" key="2">
    <source>
        <dbReference type="SMART" id="SM00198"/>
    </source>
</evidence>
<keyword evidence="1" id="KW-0732">Signal</keyword>
<dbReference type="Proteomes" id="UP001075354">
    <property type="component" value="Unassembled WGS sequence"/>
</dbReference>
<sequence>MTASTLHRLAVLAMLLGLTAAATDYCKLCSDHVLCKHPTSKPGAACKSYVGPTISNSDKDLIVRLHNEYRNKVALGQEKRGKNHPQPSASNMRKIVWDNELATFAQRWADQCTFEHDTCHTTADGTVSGQNLLSGGLAPNQKKPDWANAIKIWYDEVAARDGSLNTKPFKVDNTFMDVGHFTQLAWANTYAVGCGYSTYRAGSGSAPDTQLVVCDYKPSGNFEGDVVYEGGAPASKCPAGTSKDKTYPGLCAAASSG</sequence>
<dbReference type="CDD" id="cd05380">
    <property type="entry name" value="CAP_euk"/>
    <property type="match status" value="1"/>
</dbReference>
<dbReference type="InterPro" id="IPR001283">
    <property type="entry name" value="CRISP-related"/>
</dbReference>
<dbReference type="PANTHER" id="PTHR10334">
    <property type="entry name" value="CYSTEINE-RICH SECRETORY PROTEIN-RELATED"/>
    <property type="match status" value="1"/>
</dbReference>
<dbReference type="InterPro" id="IPR035940">
    <property type="entry name" value="CAP_sf"/>
</dbReference>
<dbReference type="PROSITE" id="PS01009">
    <property type="entry name" value="CRISP_1"/>
    <property type="match status" value="1"/>
</dbReference>
<dbReference type="Gene3D" id="3.40.33.10">
    <property type="entry name" value="CAP"/>
    <property type="match status" value="1"/>
</dbReference>
<proteinExistence type="predicted"/>
<reference evidence="3" key="1">
    <citation type="submission" date="2022-12" db="EMBL/GenBank/DDBJ databases">
        <title>Chromosome-level genome assembly of the bean flower thrips Megalurothrips usitatus.</title>
        <authorList>
            <person name="Ma L."/>
            <person name="Liu Q."/>
            <person name="Li H."/>
            <person name="Cai W."/>
        </authorList>
    </citation>
    <scope>NUCLEOTIDE SEQUENCE</scope>
    <source>
        <strain evidence="3">Cailab_2022a</strain>
    </source>
</reference>
<dbReference type="Pfam" id="PF00188">
    <property type="entry name" value="CAP"/>
    <property type="match status" value="1"/>
</dbReference>
<dbReference type="SUPFAM" id="SSF55797">
    <property type="entry name" value="PR-1-like"/>
    <property type="match status" value="1"/>
</dbReference>
<dbReference type="GO" id="GO:0005576">
    <property type="term" value="C:extracellular region"/>
    <property type="evidence" value="ECO:0007669"/>
    <property type="project" value="UniProtKB-SubCell"/>
</dbReference>
<dbReference type="InterPro" id="IPR018244">
    <property type="entry name" value="Allrgn_V5/Tpx1_CS"/>
</dbReference>
<evidence type="ECO:0000256" key="1">
    <source>
        <dbReference type="SAM" id="SignalP"/>
    </source>
</evidence>
<dbReference type="SMART" id="SM00198">
    <property type="entry name" value="SCP"/>
    <property type="match status" value="1"/>
</dbReference>